<evidence type="ECO:0000256" key="1">
    <source>
        <dbReference type="SAM" id="MobiDB-lite"/>
    </source>
</evidence>
<dbReference type="GeneID" id="30996742"/>
<feature type="region of interest" description="Disordered" evidence="1">
    <location>
        <begin position="1"/>
        <end position="188"/>
    </location>
</feature>
<feature type="compositionally biased region" description="Basic and acidic residues" evidence="1">
    <location>
        <begin position="109"/>
        <end position="123"/>
    </location>
</feature>
<feature type="compositionally biased region" description="Basic residues" evidence="1">
    <location>
        <begin position="124"/>
        <end position="140"/>
    </location>
</feature>
<feature type="compositionally biased region" description="Basic and acidic residues" evidence="1">
    <location>
        <begin position="12"/>
        <end position="45"/>
    </location>
</feature>
<dbReference type="OrthoDB" id="4018341at2759"/>
<gene>
    <name evidence="2" type="ORF">HYPBUDRAFT_156343</name>
</gene>
<evidence type="ECO:0000313" key="3">
    <source>
        <dbReference type="Proteomes" id="UP000095085"/>
    </source>
</evidence>
<accession>A0A1E4RJW1</accession>
<dbReference type="Proteomes" id="UP000095085">
    <property type="component" value="Unassembled WGS sequence"/>
</dbReference>
<keyword evidence="3" id="KW-1185">Reference proteome</keyword>
<organism evidence="2 3">
    <name type="scientific">Hyphopichia burtonii NRRL Y-1933</name>
    <dbReference type="NCBI Taxonomy" id="984485"/>
    <lineage>
        <taxon>Eukaryota</taxon>
        <taxon>Fungi</taxon>
        <taxon>Dikarya</taxon>
        <taxon>Ascomycota</taxon>
        <taxon>Saccharomycotina</taxon>
        <taxon>Pichiomycetes</taxon>
        <taxon>Debaryomycetaceae</taxon>
        <taxon>Hyphopichia</taxon>
    </lineage>
</organism>
<dbReference type="AlphaFoldDB" id="A0A1E4RJW1"/>
<dbReference type="RefSeq" id="XP_020076634.1">
    <property type="nucleotide sequence ID" value="XM_020222193.1"/>
</dbReference>
<name>A0A1E4RJW1_9ASCO</name>
<feature type="compositionally biased region" description="Basic and acidic residues" evidence="1">
    <location>
        <begin position="142"/>
        <end position="153"/>
    </location>
</feature>
<reference evidence="3" key="1">
    <citation type="submission" date="2016-05" db="EMBL/GenBank/DDBJ databases">
        <title>Comparative genomics of biotechnologically important yeasts.</title>
        <authorList>
            <consortium name="DOE Joint Genome Institute"/>
            <person name="Riley R."/>
            <person name="Haridas S."/>
            <person name="Wolfe K.H."/>
            <person name="Lopes M.R."/>
            <person name="Hittinger C.T."/>
            <person name="Goker M."/>
            <person name="Salamov A."/>
            <person name="Wisecaver J."/>
            <person name="Long T.M."/>
            <person name="Aerts A.L."/>
            <person name="Barry K."/>
            <person name="Choi C."/>
            <person name="Clum A."/>
            <person name="Coughlan A.Y."/>
            <person name="Deshpande S."/>
            <person name="Douglass A.P."/>
            <person name="Hanson S.J."/>
            <person name="Klenk H.-P."/>
            <person name="Labutti K."/>
            <person name="Lapidus A."/>
            <person name="Lindquist E."/>
            <person name="Lipzen A."/>
            <person name="Meier-Kolthoff J.P."/>
            <person name="Ohm R.A."/>
            <person name="Otillar R.P."/>
            <person name="Pangilinan J."/>
            <person name="Peng Y."/>
            <person name="Rokas A."/>
            <person name="Rosa C.A."/>
            <person name="Scheuner C."/>
            <person name="Sibirny A.A."/>
            <person name="Slot J.C."/>
            <person name="Stielow J.B."/>
            <person name="Sun H."/>
            <person name="Kurtzman C.P."/>
            <person name="Blackwell M."/>
            <person name="Grigoriev I.V."/>
            <person name="Jeffries T.W."/>
        </authorList>
    </citation>
    <scope>NUCLEOTIDE SEQUENCE [LARGE SCALE GENOMIC DNA]</scope>
    <source>
        <strain evidence="3">NRRL Y-1933</strain>
    </source>
</reference>
<evidence type="ECO:0000313" key="2">
    <source>
        <dbReference type="EMBL" id="ODV67567.1"/>
    </source>
</evidence>
<sequence>MSVNAAKANDAQFERDLTFLMKSEPKRDQADVLGDEKSKHQEVNEQKLSNPKLRKKKSSYDNQRNDSPNRSRLNKKKSYHGLKPEGRNASLPNLPKTELADSTDGSKSQTEKTPEQEAAEKQRRTIRNLKRKERRKKAAAYRKLEQNQDKDSEGEISDASSFRKPLGEPEDSEFDDTLSYMSDDSMASGISTTKKIGKRAVSAPIRRIDSATSIDLDDTNTTIEDSSFDLDLMIADERKRSVSEFLPPTPSFTPTKDLLNRKKSVSDLIKQHEGSPSRNGLLNSKRSVSELIQQHGGGTIKTFRRDSLITPPKDLLNNLIASNEIESPNKNANPFEITLRPTKKQNSNGKFTSESLPQIQSIKTIIGLSHQQILNLELNDVKIKTIVSSSKVSKFAQNALNFVIKHTGDLFEDLEKKSVFFKLCINVALYESIGFRKTIRSNPEIPEWFGGYDEINLETTRTKLTPSNKDIHQNNFDYSVLSYFGHILIWALYHQRMGKISPLFIEKYSLELPQSSIRSSIGGYHLWDRLIRESKGMNSKRWKHIIKFRQSFAYEEDQFMLMLRFMKVAETIP</sequence>
<protein>
    <submittedName>
        <fullName evidence="2">Uncharacterized protein</fullName>
    </submittedName>
</protein>
<proteinExistence type="predicted"/>
<dbReference type="EMBL" id="KV454540">
    <property type="protein sequence ID" value="ODV67567.1"/>
    <property type="molecule type" value="Genomic_DNA"/>
</dbReference>